<protein>
    <submittedName>
        <fullName evidence="1">Type I restriction-modification system restriction</fullName>
    </submittedName>
</protein>
<dbReference type="Proteomes" id="UP000013526">
    <property type="component" value="Unassembled WGS sequence"/>
</dbReference>
<reference evidence="1 2" key="1">
    <citation type="journal article" date="2013" name="Genome Announc.">
        <title>Draft Genome Sequence of Aeromonas molluscorum Strain 848TT, Isolated from Bivalve Molluscs.</title>
        <authorList>
            <person name="Spataro N."/>
            <person name="Farfan M."/>
            <person name="Albarral V."/>
            <person name="Sanglas A."/>
            <person name="Loren J.G."/>
            <person name="Fuste M.C."/>
            <person name="Bosch E."/>
        </authorList>
    </citation>
    <scope>NUCLEOTIDE SEQUENCE [LARGE SCALE GENOMIC DNA]</scope>
    <source>
        <strain evidence="1 2">848</strain>
    </source>
</reference>
<keyword evidence="2" id="KW-1185">Reference proteome</keyword>
<proteinExistence type="predicted"/>
<evidence type="ECO:0000313" key="1">
    <source>
        <dbReference type="EMBL" id="EOD53958.1"/>
    </source>
</evidence>
<dbReference type="AlphaFoldDB" id="R1F1Z5"/>
<gene>
    <name evidence="1" type="ORF">G113_16801</name>
</gene>
<accession>R1F1Z5</accession>
<evidence type="ECO:0000313" key="2">
    <source>
        <dbReference type="Proteomes" id="UP000013526"/>
    </source>
</evidence>
<name>R1F1Z5_9GAMM</name>
<dbReference type="EMBL" id="AQGQ01000148">
    <property type="protein sequence ID" value="EOD53958.1"/>
    <property type="molecule type" value="Genomic_DNA"/>
</dbReference>
<dbReference type="RefSeq" id="WP_005907169.1">
    <property type="nucleotide sequence ID" value="NZ_AQGQ01000148.1"/>
</dbReference>
<organism evidence="1 2">
    <name type="scientific">Aeromonas molluscorum 848</name>
    <dbReference type="NCBI Taxonomy" id="1268236"/>
    <lineage>
        <taxon>Bacteria</taxon>
        <taxon>Pseudomonadati</taxon>
        <taxon>Pseudomonadota</taxon>
        <taxon>Gammaproteobacteria</taxon>
        <taxon>Aeromonadales</taxon>
        <taxon>Aeromonadaceae</taxon>
        <taxon>Aeromonas</taxon>
    </lineage>
</organism>
<feature type="non-terminal residue" evidence="1">
    <location>
        <position position="1"/>
    </location>
</feature>
<dbReference type="PATRIC" id="fig|1268236.3.peg.3288"/>
<comment type="caution">
    <text evidence="1">The sequence shown here is derived from an EMBL/GenBank/DDBJ whole genome shotgun (WGS) entry which is preliminary data.</text>
</comment>
<sequence>KVDLILLLHRYGFPPVANDEVYKSVLEQAENFKKFSPSIKTIPSRGNNLRGKGNWRSYIDIGEKRLYLALRLGHVDDVHHLGVLSIKLDIPYSENFAAMSLMNDVQDLMHSGIKSPETLDAVITCVAYLDSILKPEKDLAKKHGLELIFALDRAKAGSTELWMQVCLIAGSVGAIAMPALKFLENYPAYSDGFERLKADLAKRLKGPIESSANAKESVIVLDVSFRQALNEKKRGRLQ</sequence>